<dbReference type="GeneID" id="96003539"/>
<comment type="subcellular location">
    <subcellularLocation>
        <location evidence="1">Mitochondrion</location>
    </subcellularLocation>
</comment>
<dbReference type="EMBL" id="JAAQHG020000005">
    <property type="protein sequence ID" value="KAL1589272.1"/>
    <property type="molecule type" value="Genomic_DNA"/>
</dbReference>
<keyword evidence="5" id="KW-0687">Ribonucleoprotein</keyword>
<keyword evidence="9" id="KW-1185">Reference proteome</keyword>
<evidence type="ECO:0000256" key="7">
    <source>
        <dbReference type="SAM" id="MobiDB-lite"/>
    </source>
</evidence>
<protein>
    <recommendedName>
        <fullName evidence="6">Large ribosomal subunit protein mL50</fullName>
    </recommendedName>
</protein>
<organism evidence="8 9">
    <name type="scientific">Cladosporium halotolerans</name>
    <dbReference type="NCBI Taxonomy" id="1052096"/>
    <lineage>
        <taxon>Eukaryota</taxon>
        <taxon>Fungi</taxon>
        <taxon>Dikarya</taxon>
        <taxon>Ascomycota</taxon>
        <taxon>Pezizomycotina</taxon>
        <taxon>Dothideomycetes</taxon>
        <taxon>Dothideomycetidae</taxon>
        <taxon>Cladosporiales</taxon>
        <taxon>Cladosporiaceae</taxon>
        <taxon>Cladosporium</taxon>
    </lineage>
</organism>
<dbReference type="GO" id="GO:0005739">
    <property type="term" value="C:mitochondrion"/>
    <property type="evidence" value="ECO:0007669"/>
    <property type="project" value="UniProtKB-SubCell"/>
</dbReference>
<evidence type="ECO:0000256" key="4">
    <source>
        <dbReference type="ARBA" id="ARBA00023128"/>
    </source>
</evidence>
<reference evidence="8 9" key="1">
    <citation type="journal article" date="2020" name="Microbiol. Resour. Announc.">
        <title>Draft Genome Sequence of a Cladosporium Species Isolated from the Mesophotic Ascidian Didemnum maculosum.</title>
        <authorList>
            <person name="Gioti A."/>
            <person name="Siaperas R."/>
            <person name="Nikolaivits E."/>
            <person name="Le Goff G."/>
            <person name="Ouazzani J."/>
            <person name="Kotoulas G."/>
            <person name="Topakas E."/>
        </authorList>
    </citation>
    <scope>NUCLEOTIDE SEQUENCE [LARGE SCALE GENOMIC DNA]</scope>
    <source>
        <strain evidence="8 9">TM138-S3</strain>
    </source>
</reference>
<evidence type="ECO:0000256" key="5">
    <source>
        <dbReference type="ARBA" id="ARBA00023274"/>
    </source>
</evidence>
<evidence type="ECO:0000313" key="9">
    <source>
        <dbReference type="Proteomes" id="UP000803884"/>
    </source>
</evidence>
<dbReference type="GO" id="GO:0005840">
    <property type="term" value="C:ribosome"/>
    <property type="evidence" value="ECO:0007669"/>
    <property type="project" value="UniProtKB-KW"/>
</dbReference>
<evidence type="ECO:0000256" key="3">
    <source>
        <dbReference type="ARBA" id="ARBA00022980"/>
    </source>
</evidence>
<evidence type="ECO:0000256" key="1">
    <source>
        <dbReference type="ARBA" id="ARBA00004173"/>
    </source>
</evidence>
<feature type="region of interest" description="Disordered" evidence="7">
    <location>
        <begin position="263"/>
        <end position="299"/>
    </location>
</feature>
<evidence type="ECO:0000256" key="2">
    <source>
        <dbReference type="ARBA" id="ARBA00008860"/>
    </source>
</evidence>
<keyword evidence="3" id="KW-0689">Ribosomal protein</keyword>
<dbReference type="InterPro" id="IPR018305">
    <property type="entry name" value="Ribosomal_m50"/>
</dbReference>
<evidence type="ECO:0000313" key="8">
    <source>
        <dbReference type="EMBL" id="KAL1589272.1"/>
    </source>
</evidence>
<sequence length="452" mass="51049">MPRLPISEQALRLALTRPSTFAQSNYVCRTCIRQYHPTPVLRAELPFWKRLQHSIFGSPEQKVATEKREEAHQKHIQELADKGGTEMQPYTDNEGRKWQIAAVVDPSINKQYVQAQRWDGLQWIGTKEWVALNNDGKEAYVGFNPRRKLDLTNAQWNRLLHHVAVEVLTLAQAGRDVNAVHLERPLNVEEWMRSARVQIKETNGVIELQFPTEDTQELIVNAVPQSLAEEIMIAAKQAEEAAEAAAEAEKAAAAVEEAARADAEAKGIPYEPAEAPLEKVEEEAEAEAEAEAEEEVEAPFVDRRSAKEISAAEKLYMRQIRDAVRRSASPVNNEWLRTSLAAPAVKLAILKRVTQLTGHRLPDPVMTSATSMSDLYLAFKIKPQPKKLADERRMHNLNLDVPNITVHPVRQTPIHKDREVGRWKVIEQELINKGLPITGSRYQHAKTTSPIF</sequence>
<comment type="caution">
    <text evidence="8">The sequence shown here is derived from an EMBL/GenBank/DDBJ whole genome shotgun (WGS) entry which is preliminary data.</text>
</comment>
<keyword evidence="4" id="KW-0496">Mitochondrion</keyword>
<proteinExistence type="inferred from homology"/>
<comment type="similarity">
    <text evidence="2">Belongs to the mitochondrion-specific ribosomal protein mL50 family.</text>
</comment>
<accession>A0AB34KWH5</accession>
<dbReference type="AlphaFoldDB" id="A0AB34KWH5"/>
<dbReference type="Pfam" id="PF10501">
    <property type="entry name" value="Ribosomal_L50"/>
    <property type="match status" value="1"/>
</dbReference>
<name>A0AB34KWH5_9PEZI</name>
<gene>
    <name evidence="8" type="ORF">WHR41_02095</name>
</gene>
<dbReference type="Proteomes" id="UP000803884">
    <property type="component" value="Unassembled WGS sequence"/>
</dbReference>
<feature type="compositionally biased region" description="Acidic residues" evidence="7">
    <location>
        <begin position="280"/>
        <end position="297"/>
    </location>
</feature>
<evidence type="ECO:0000256" key="6">
    <source>
        <dbReference type="ARBA" id="ARBA00035183"/>
    </source>
</evidence>
<dbReference type="GO" id="GO:1990904">
    <property type="term" value="C:ribonucleoprotein complex"/>
    <property type="evidence" value="ECO:0007669"/>
    <property type="project" value="UniProtKB-KW"/>
</dbReference>
<dbReference type="RefSeq" id="XP_069232377.1">
    <property type="nucleotide sequence ID" value="XM_069370701.1"/>
</dbReference>